<dbReference type="KEGG" id="fmr:Fuma_04457"/>
<keyword evidence="3" id="KW-1185">Reference proteome</keyword>
<protein>
    <submittedName>
        <fullName evidence="2">Uncharacterized protein</fullName>
    </submittedName>
</protein>
<keyword evidence="1" id="KW-1133">Transmembrane helix</keyword>
<proteinExistence type="predicted"/>
<accession>A0A1P8WL84</accession>
<dbReference type="AlphaFoldDB" id="A0A1P8WL84"/>
<gene>
    <name evidence="2" type="ORF">Fuma_04457</name>
</gene>
<keyword evidence="1" id="KW-0812">Transmembrane</keyword>
<evidence type="ECO:0000313" key="2">
    <source>
        <dbReference type="EMBL" id="APZ94818.1"/>
    </source>
</evidence>
<organism evidence="2 3">
    <name type="scientific">Fuerstiella marisgermanici</name>
    <dbReference type="NCBI Taxonomy" id="1891926"/>
    <lineage>
        <taxon>Bacteria</taxon>
        <taxon>Pseudomonadati</taxon>
        <taxon>Planctomycetota</taxon>
        <taxon>Planctomycetia</taxon>
        <taxon>Planctomycetales</taxon>
        <taxon>Planctomycetaceae</taxon>
        <taxon>Fuerstiella</taxon>
    </lineage>
</organism>
<evidence type="ECO:0000256" key="1">
    <source>
        <dbReference type="SAM" id="Phobius"/>
    </source>
</evidence>
<keyword evidence="1" id="KW-0472">Membrane</keyword>
<name>A0A1P8WL84_9PLAN</name>
<sequence length="72" mass="7394">MQRAKLNPPPKTNLVSLLISTFIGAVTGAVVLAPFTRSFGAPTGRGVGFGLGGMISMIGALIVRGLGRRLTL</sequence>
<feature type="transmembrane region" description="Helical" evidence="1">
    <location>
        <begin position="47"/>
        <end position="67"/>
    </location>
</feature>
<dbReference type="EMBL" id="CP017641">
    <property type="protein sequence ID" value="APZ94818.1"/>
    <property type="molecule type" value="Genomic_DNA"/>
</dbReference>
<feature type="transmembrane region" description="Helical" evidence="1">
    <location>
        <begin position="12"/>
        <end position="35"/>
    </location>
</feature>
<dbReference type="Proteomes" id="UP000187735">
    <property type="component" value="Chromosome"/>
</dbReference>
<evidence type="ECO:0000313" key="3">
    <source>
        <dbReference type="Proteomes" id="UP000187735"/>
    </source>
</evidence>
<reference evidence="2 3" key="1">
    <citation type="journal article" date="2016" name="Front. Microbiol.">
        <title>Fuerstia marisgermanicae gen. nov., sp. nov., an Unusual Member of the Phylum Planctomycetes from the German Wadden Sea.</title>
        <authorList>
            <person name="Kohn T."/>
            <person name="Heuer A."/>
            <person name="Jogler M."/>
            <person name="Vollmers J."/>
            <person name="Boedeker C."/>
            <person name="Bunk B."/>
            <person name="Rast P."/>
            <person name="Borchert D."/>
            <person name="Glockner I."/>
            <person name="Freese H.M."/>
            <person name="Klenk H.P."/>
            <person name="Overmann J."/>
            <person name="Kaster A.K."/>
            <person name="Rohde M."/>
            <person name="Wiegand S."/>
            <person name="Jogler C."/>
        </authorList>
    </citation>
    <scope>NUCLEOTIDE SEQUENCE [LARGE SCALE GENOMIC DNA]</scope>
    <source>
        <strain evidence="2 3">NH11</strain>
    </source>
</reference>